<dbReference type="SUPFAM" id="SSF56784">
    <property type="entry name" value="HAD-like"/>
    <property type="match status" value="1"/>
</dbReference>
<evidence type="ECO:0000313" key="2">
    <source>
        <dbReference type="Proteomes" id="UP000184041"/>
    </source>
</evidence>
<protein>
    <recommendedName>
        <fullName evidence="3">Phosphoglycolate phosphatase</fullName>
    </recommendedName>
</protein>
<dbReference type="Proteomes" id="UP000184041">
    <property type="component" value="Unassembled WGS sequence"/>
</dbReference>
<dbReference type="AlphaFoldDB" id="A0A1M5FZU1"/>
<reference evidence="1 2" key="1">
    <citation type="submission" date="2016-11" db="EMBL/GenBank/DDBJ databases">
        <authorList>
            <person name="Jaros S."/>
            <person name="Januszkiewicz K."/>
            <person name="Wedrychowicz H."/>
        </authorList>
    </citation>
    <scope>NUCLEOTIDE SEQUENCE [LARGE SCALE GENOMIC DNA]</scope>
    <source>
        <strain evidence="1 2">DSM 21986</strain>
    </source>
</reference>
<dbReference type="Gene3D" id="3.90.1070.10">
    <property type="match status" value="1"/>
</dbReference>
<dbReference type="PANTHER" id="PTHR10000:SF8">
    <property type="entry name" value="HAD SUPERFAMILY HYDROLASE-LIKE, TYPE 3"/>
    <property type="match status" value="1"/>
</dbReference>
<evidence type="ECO:0000313" key="1">
    <source>
        <dbReference type="EMBL" id="SHF96986.1"/>
    </source>
</evidence>
<accession>A0A1M5FZU1</accession>
<sequence>MIKLFITDLDGCVSTPFKSPDWNLLSEIRRLNDQHVNDIAVPPLTICSGRPLPYVEAVAQWLNVTHPAVFESAGVCSIENYEVQFLPVFDEKAQQQVDELKAWLEREIIPEYPGMILEFTKKMDAGLIHPEKEVIDDAFPAIKEYVAKGYPIFEVHKTEVSINIILADNNKENGILRLCELMDITPREVAYIGDSSGDIPGLKIVGQPYAPDNAVSEVKEHAEVLNAKVTEAVLMAYNRVIKKNREGLSEKMSTKV</sequence>
<keyword evidence="2" id="KW-1185">Reference proteome</keyword>
<dbReference type="STRING" id="1194090.SAMN05443144_11635"/>
<dbReference type="RefSeq" id="WP_073065880.1">
    <property type="nucleotide sequence ID" value="NZ_FQUS01000016.1"/>
</dbReference>
<dbReference type="Gene3D" id="3.40.50.1000">
    <property type="entry name" value="HAD superfamily/HAD-like"/>
    <property type="match status" value="1"/>
</dbReference>
<dbReference type="GO" id="GO:0000287">
    <property type="term" value="F:magnesium ion binding"/>
    <property type="evidence" value="ECO:0007669"/>
    <property type="project" value="TreeGrafter"/>
</dbReference>
<evidence type="ECO:0008006" key="3">
    <source>
        <dbReference type="Google" id="ProtNLM"/>
    </source>
</evidence>
<gene>
    <name evidence="1" type="ORF">SAMN05443144_11635</name>
</gene>
<dbReference type="InterPro" id="IPR023214">
    <property type="entry name" value="HAD_sf"/>
</dbReference>
<dbReference type="GO" id="GO:0016791">
    <property type="term" value="F:phosphatase activity"/>
    <property type="evidence" value="ECO:0007669"/>
    <property type="project" value="TreeGrafter"/>
</dbReference>
<organism evidence="1 2">
    <name type="scientific">Fodinibius roseus</name>
    <dbReference type="NCBI Taxonomy" id="1194090"/>
    <lineage>
        <taxon>Bacteria</taxon>
        <taxon>Pseudomonadati</taxon>
        <taxon>Balneolota</taxon>
        <taxon>Balneolia</taxon>
        <taxon>Balneolales</taxon>
        <taxon>Balneolaceae</taxon>
        <taxon>Fodinibius</taxon>
    </lineage>
</organism>
<dbReference type="GO" id="GO:0005829">
    <property type="term" value="C:cytosol"/>
    <property type="evidence" value="ECO:0007669"/>
    <property type="project" value="TreeGrafter"/>
</dbReference>
<dbReference type="EMBL" id="FQUS01000016">
    <property type="protein sequence ID" value="SHF96986.1"/>
    <property type="molecule type" value="Genomic_DNA"/>
</dbReference>
<proteinExistence type="predicted"/>
<dbReference type="PANTHER" id="PTHR10000">
    <property type="entry name" value="PHOSPHOSERINE PHOSPHATASE"/>
    <property type="match status" value="1"/>
</dbReference>
<dbReference type="Pfam" id="PF08282">
    <property type="entry name" value="Hydrolase_3"/>
    <property type="match status" value="1"/>
</dbReference>
<name>A0A1M5FZU1_9BACT</name>
<dbReference type="InterPro" id="IPR036412">
    <property type="entry name" value="HAD-like_sf"/>
</dbReference>
<dbReference type="OrthoDB" id="9814970at2"/>